<dbReference type="InterPro" id="IPR013210">
    <property type="entry name" value="LRR_N_plant-typ"/>
</dbReference>
<reference evidence="10" key="1">
    <citation type="journal article" date="2021" name="bioRxiv">
        <title>Whole Genome Assembly and Annotation of Northern Wild Rice, Zizania palustris L., Supports a Whole Genome Duplication in the Zizania Genus.</title>
        <authorList>
            <person name="Haas M."/>
            <person name="Kono T."/>
            <person name="Macchietto M."/>
            <person name="Millas R."/>
            <person name="McGilp L."/>
            <person name="Shao M."/>
            <person name="Duquette J."/>
            <person name="Hirsch C.N."/>
            <person name="Kimball J."/>
        </authorList>
    </citation>
    <scope>NUCLEOTIDE SEQUENCE</scope>
    <source>
        <tissue evidence="10">Fresh leaf tissue</tissue>
    </source>
</reference>
<comment type="similarity">
    <text evidence="7">Belongs to the polygalacturonase-inhibiting protein family.</text>
</comment>
<feature type="chain" id="PRO_5035250981" description="Leucine-rich repeat-containing N-terminal plant-type domain-containing protein" evidence="8">
    <location>
        <begin position="29"/>
        <end position="182"/>
    </location>
</feature>
<dbReference type="PANTHER" id="PTHR48059:SF30">
    <property type="entry name" value="OS06G0587000 PROTEIN"/>
    <property type="match status" value="1"/>
</dbReference>
<gene>
    <name evidence="10" type="ORF">GUJ93_ZPchr0013g36524</name>
</gene>
<feature type="signal peptide" evidence="8">
    <location>
        <begin position="1"/>
        <end position="28"/>
    </location>
</feature>
<evidence type="ECO:0000256" key="3">
    <source>
        <dbReference type="ARBA" id="ARBA00022614"/>
    </source>
</evidence>
<keyword evidence="6" id="KW-0472">Membrane</keyword>
<evidence type="ECO:0000313" key="10">
    <source>
        <dbReference type="EMBL" id="KAG8096906.1"/>
    </source>
</evidence>
<evidence type="ECO:0000313" key="11">
    <source>
        <dbReference type="Proteomes" id="UP000729402"/>
    </source>
</evidence>
<organism evidence="10 11">
    <name type="scientific">Zizania palustris</name>
    <name type="common">Northern wild rice</name>
    <dbReference type="NCBI Taxonomy" id="103762"/>
    <lineage>
        <taxon>Eukaryota</taxon>
        <taxon>Viridiplantae</taxon>
        <taxon>Streptophyta</taxon>
        <taxon>Embryophyta</taxon>
        <taxon>Tracheophyta</taxon>
        <taxon>Spermatophyta</taxon>
        <taxon>Magnoliopsida</taxon>
        <taxon>Liliopsida</taxon>
        <taxon>Poales</taxon>
        <taxon>Poaceae</taxon>
        <taxon>BOP clade</taxon>
        <taxon>Oryzoideae</taxon>
        <taxon>Oryzeae</taxon>
        <taxon>Zizaniinae</taxon>
        <taxon>Zizania</taxon>
    </lineage>
</organism>
<dbReference type="InterPro" id="IPR051848">
    <property type="entry name" value="PGIP"/>
</dbReference>
<sequence>MARSLAAASTLLLPVVLLLATAAKGAAASDSTTSPASTPEAAALLDLSAALGDPSGYLSAHWTPDTALCTWPRLSCDAEGSRVVSLDLSGLNLSGPIPAAALSSLSRLQSLNLSNNILNSTFPEGLIGTLKNLRVLDFYNNNLTGPLPAALPNLTNLVHLHLGGNFFSGSIPKSYGQWSRIK</sequence>
<dbReference type="Pfam" id="PF08263">
    <property type="entry name" value="LRRNT_2"/>
    <property type="match status" value="1"/>
</dbReference>
<evidence type="ECO:0000259" key="9">
    <source>
        <dbReference type="Pfam" id="PF08263"/>
    </source>
</evidence>
<dbReference type="InterPro" id="IPR001611">
    <property type="entry name" value="Leu-rich_rpt"/>
</dbReference>
<dbReference type="PANTHER" id="PTHR48059">
    <property type="entry name" value="POLYGALACTURONASE INHIBITOR 1"/>
    <property type="match status" value="1"/>
</dbReference>
<dbReference type="AlphaFoldDB" id="A0A8J5WWI3"/>
<evidence type="ECO:0000256" key="1">
    <source>
        <dbReference type="ARBA" id="ARBA00004196"/>
    </source>
</evidence>
<keyword evidence="4 8" id="KW-0732">Signal</keyword>
<keyword evidence="3" id="KW-0433">Leucine-rich repeat</keyword>
<dbReference type="GO" id="GO:0016020">
    <property type="term" value="C:membrane"/>
    <property type="evidence" value="ECO:0007669"/>
    <property type="project" value="UniProtKB-SubCell"/>
</dbReference>
<evidence type="ECO:0000256" key="7">
    <source>
        <dbReference type="ARBA" id="ARBA00038043"/>
    </source>
</evidence>
<proteinExistence type="inferred from homology"/>
<reference evidence="10" key="2">
    <citation type="submission" date="2021-02" db="EMBL/GenBank/DDBJ databases">
        <authorList>
            <person name="Kimball J.A."/>
            <person name="Haas M.W."/>
            <person name="Macchietto M."/>
            <person name="Kono T."/>
            <person name="Duquette J."/>
            <person name="Shao M."/>
        </authorList>
    </citation>
    <scope>NUCLEOTIDE SEQUENCE</scope>
    <source>
        <tissue evidence="10">Fresh leaf tissue</tissue>
    </source>
</reference>
<evidence type="ECO:0000256" key="2">
    <source>
        <dbReference type="ARBA" id="ARBA00004370"/>
    </source>
</evidence>
<evidence type="ECO:0000256" key="5">
    <source>
        <dbReference type="ARBA" id="ARBA00022737"/>
    </source>
</evidence>
<dbReference type="Proteomes" id="UP000729402">
    <property type="component" value="Unassembled WGS sequence"/>
</dbReference>
<comment type="caution">
    <text evidence="10">The sequence shown here is derived from an EMBL/GenBank/DDBJ whole genome shotgun (WGS) entry which is preliminary data.</text>
</comment>
<dbReference type="Pfam" id="PF13855">
    <property type="entry name" value="LRR_8"/>
    <property type="match status" value="1"/>
</dbReference>
<dbReference type="OrthoDB" id="676979at2759"/>
<comment type="subcellular location">
    <subcellularLocation>
        <location evidence="1">Cell envelope</location>
    </subcellularLocation>
    <subcellularLocation>
        <location evidence="2">Membrane</location>
    </subcellularLocation>
</comment>
<feature type="domain" description="Leucine-rich repeat-containing N-terminal plant-type" evidence="9">
    <location>
        <begin position="39"/>
        <end position="77"/>
    </location>
</feature>
<evidence type="ECO:0000256" key="8">
    <source>
        <dbReference type="SAM" id="SignalP"/>
    </source>
</evidence>
<dbReference type="EMBL" id="JAAALK010000079">
    <property type="protein sequence ID" value="KAG8096906.1"/>
    <property type="molecule type" value="Genomic_DNA"/>
</dbReference>
<protein>
    <recommendedName>
        <fullName evidence="9">Leucine-rich repeat-containing N-terminal plant-type domain-containing protein</fullName>
    </recommendedName>
</protein>
<keyword evidence="11" id="KW-1185">Reference proteome</keyword>
<dbReference type="FunFam" id="3.80.10.10:FF:000400">
    <property type="entry name" value="Nuclear pore complex protein NUP107"/>
    <property type="match status" value="1"/>
</dbReference>
<evidence type="ECO:0000256" key="6">
    <source>
        <dbReference type="ARBA" id="ARBA00023136"/>
    </source>
</evidence>
<evidence type="ECO:0000256" key="4">
    <source>
        <dbReference type="ARBA" id="ARBA00022729"/>
    </source>
</evidence>
<keyword evidence="5" id="KW-0677">Repeat</keyword>
<accession>A0A8J5WWI3</accession>
<name>A0A8J5WWI3_ZIZPA</name>